<organism evidence="2 3">
    <name type="scientific">Mucilaginibacter aquatilis</name>
    <dbReference type="NCBI Taxonomy" id="1517760"/>
    <lineage>
        <taxon>Bacteria</taxon>
        <taxon>Pseudomonadati</taxon>
        <taxon>Bacteroidota</taxon>
        <taxon>Sphingobacteriia</taxon>
        <taxon>Sphingobacteriales</taxon>
        <taxon>Sphingobacteriaceae</taxon>
        <taxon>Mucilaginibacter</taxon>
    </lineage>
</organism>
<sequence length="232" mass="24375">MKNFTSAFKLTARYAFMGLLSLSLFSSCKKDDPYNFEETLHSRVNLINASPDAPAARLYVDDVLRTPNGVNFGEASGYYDTFSGTQDVIIKSASGEATLATTNAGFDVETSYTYMLIGQNSALSILAVNDDLAAPASGKAKIRYVNASPNSSGVTLNNGSTVLVGAQNYRGVAPTVEVNAGNYTLRAYNTGAFPSAAATVNLESGKIYTVYAKGLVGGTGNSAFSVGVFTNK</sequence>
<keyword evidence="3" id="KW-1185">Reference proteome</keyword>
<dbReference type="InterPro" id="IPR025510">
    <property type="entry name" value="DUF4397"/>
</dbReference>
<dbReference type="Proteomes" id="UP000434850">
    <property type="component" value="Unassembled WGS sequence"/>
</dbReference>
<protein>
    <submittedName>
        <fullName evidence="2">DUF4397 domain-containing protein</fullName>
    </submittedName>
</protein>
<proteinExistence type="predicted"/>
<accession>A0A6I4I703</accession>
<dbReference type="PROSITE" id="PS51257">
    <property type="entry name" value="PROKAR_LIPOPROTEIN"/>
    <property type="match status" value="1"/>
</dbReference>
<dbReference type="OrthoDB" id="9792011at2"/>
<feature type="domain" description="DUF4397" evidence="1">
    <location>
        <begin position="43"/>
        <end position="155"/>
    </location>
</feature>
<name>A0A6I4I703_9SPHI</name>
<evidence type="ECO:0000313" key="3">
    <source>
        <dbReference type="Proteomes" id="UP000434850"/>
    </source>
</evidence>
<dbReference type="RefSeq" id="WP_157540630.1">
    <property type="nucleotide sequence ID" value="NZ_WQLA01000002.1"/>
</dbReference>
<evidence type="ECO:0000259" key="1">
    <source>
        <dbReference type="Pfam" id="PF14344"/>
    </source>
</evidence>
<dbReference type="EMBL" id="WQLA01000002">
    <property type="protein sequence ID" value="MVN90862.1"/>
    <property type="molecule type" value="Genomic_DNA"/>
</dbReference>
<gene>
    <name evidence="2" type="ORF">GO816_06970</name>
</gene>
<dbReference type="AlphaFoldDB" id="A0A6I4I703"/>
<evidence type="ECO:0000313" key="2">
    <source>
        <dbReference type="EMBL" id="MVN90862.1"/>
    </source>
</evidence>
<reference evidence="2 3" key="1">
    <citation type="submission" date="2019-12" db="EMBL/GenBank/DDBJ databases">
        <title>Mucilaginibacter sp. HME9299 genome sequencing and assembly.</title>
        <authorList>
            <person name="Kang H."/>
            <person name="Kim H."/>
            <person name="Joh K."/>
        </authorList>
    </citation>
    <scope>NUCLEOTIDE SEQUENCE [LARGE SCALE GENOMIC DNA]</scope>
    <source>
        <strain evidence="2 3">HME9299</strain>
    </source>
</reference>
<comment type="caution">
    <text evidence="2">The sequence shown here is derived from an EMBL/GenBank/DDBJ whole genome shotgun (WGS) entry which is preliminary data.</text>
</comment>
<dbReference type="Pfam" id="PF14344">
    <property type="entry name" value="DUF4397"/>
    <property type="match status" value="1"/>
</dbReference>